<keyword evidence="4" id="KW-0479">Metal-binding</keyword>
<dbReference type="Gene3D" id="3.30.420.360">
    <property type="match status" value="1"/>
</dbReference>
<gene>
    <name evidence="12" type="ORF">HNR65_000476</name>
</gene>
<dbReference type="RefSeq" id="WP_181549829.1">
    <property type="nucleotide sequence ID" value="NZ_JACDUS010000001.1"/>
</dbReference>
<dbReference type="EC" id="6.2.-.-" evidence="8"/>
<feature type="active site" evidence="9">
    <location>
        <position position="40"/>
    </location>
</feature>
<dbReference type="PROSITE" id="PS00150">
    <property type="entry name" value="ACYLPHOSPHATASE_1"/>
    <property type="match status" value="1"/>
</dbReference>
<evidence type="ECO:0000259" key="10">
    <source>
        <dbReference type="PROSITE" id="PS51160"/>
    </source>
</evidence>
<dbReference type="PANTHER" id="PTHR42959:SF1">
    <property type="entry name" value="CARBAMOYLTRANSFERASE HYPF"/>
    <property type="match status" value="1"/>
</dbReference>
<evidence type="ECO:0000256" key="6">
    <source>
        <dbReference type="ARBA" id="ARBA00022833"/>
    </source>
</evidence>
<name>A0A7W0C6M4_9BACT</name>
<dbReference type="GO" id="GO:0008270">
    <property type="term" value="F:zinc ion binding"/>
    <property type="evidence" value="ECO:0007669"/>
    <property type="project" value="UniProtKB-KW"/>
</dbReference>
<organism evidence="12 13">
    <name type="scientific">Desulfosalsimonas propionicica</name>
    <dbReference type="NCBI Taxonomy" id="332175"/>
    <lineage>
        <taxon>Bacteria</taxon>
        <taxon>Pseudomonadati</taxon>
        <taxon>Thermodesulfobacteriota</taxon>
        <taxon>Desulfobacteria</taxon>
        <taxon>Desulfobacterales</taxon>
        <taxon>Desulfosalsimonadaceae</taxon>
        <taxon>Desulfosalsimonas</taxon>
    </lineage>
</organism>
<evidence type="ECO:0000256" key="8">
    <source>
        <dbReference type="PIRNR" id="PIRNR006256"/>
    </source>
</evidence>
<keyword evidence="9" id="KW-0378">Hydrolase</keyword>
<evidence type="ECO:0000259" key="11">
    <source>
        <dbReference type="PROSITE" id="PS51163"/>
    </source>
</evidence>
<dbReference type="InterPro" id="IPR051060">
    <property type="entry name" value="Carbamoyltrans_HypF-like"/>
</dbReference>
<dbReference type="Pfam" id="PF22521">
    <property type="entry name" value="HypF_C_2"/>
    <property type="match status" value="1"/>
</dbReference>
<dbReference type="InterPro" id="IPR001792">
    <property type="entry name" value="Acylphosphatase-like_dom"/>
</dbReference>
<comment type="similarity">
    <text evidence="2 8">Belongs to the carbamoyltransferase HypF family.</text>
</comment>
<dbReference type="Gene3D" id="3.30.110.120">
    <property type="match status" value="1"/>
</dbReference>
<keyword evidence="6" id="KW-0862">Zinc</keyword>
<comment type="pathway">
    <text evidence="1">Protein modification; [NiFe] hydrogenase maturation.</text>
</comment>
<sequence length="765" mass="83161">MTPVVSALRLDIKGIVQGVGFRPYIYQLAAAHDLKGSVINTGFGVRVHVEGRPEKVAGFCRAMGGQGPPMARITEITEHQSPPAGFSDFTIGQTDRGMASVNTFVCPDTAVCADCLREMHDPRDRRYRYPFINCTNCGPRYTIVYDLPYDRPYTTMKPFEMCDQCRAEYHDPSSRRFHAQPNACPACGPRAVVCGSTGQKIPCADPIAHAADQLKAGAIVAIKGLGGFHLAADAANWDAVAGLRRKKGRAEKPFAVMAPGLEQVRTFARIRPEEADLLTSSRRPIVLVEKKAPDVLCDAVAPDNPCFGVMLPYTPLHHLLLDHGFAALVMTSGNAAKEPIVLDNERAFSALCRIADFFLIHDRGICVRADDSIVRHVAGTQRVIRRSRGYAPAPLALNFRCPQILACGAELKNTVCLTKNKNAFLSQHIGDLENPEAFDFFQSTIDHIRGLFDITPEVVAHDMHPDYMSTRYALVQSAVKHVAVQHHHAHVVSCMAENRISDTVIGLAFDGTGYGTDGRIWGGEVLVADAAVFVRAAHLQYVPMPGGNAAVADPRRMAAGWLHQAFGNQWVNLELECVRSRDPEERAVISRMIEKQVNSPLTSSMGRLFDAVAAIAGIHSGSVEFEGQAAIKLEAAAGPNPGLLDQKACYPYALPADTHGAIELRPLIQAVVDDVQAGRSAAEISRRFHSTLVYLFSQICDQIRARQGFSRVVLTGGVFQNAYLLSIMAANLEFMGFSVYTHSLVPANDGGISLGQAVCAAAKMR</sequence>
<evidence type="ECO:0000256" key="7">
    <source>
        <dbReference type="ARBA" id="ARBA00048220"/>
    </source>
</evidence>
<dbReference type="EMBL" id="JACDUS010000001">
    <property type="protein sequence ID" value="MBA2880169.1"/>
    <property type="molecule type" value="Genomic_DNA"/>
</dbReference>
<evidence type="ECO:0000256" key="9">
    <source>
        <dbReference type="PROSITE-ProRule" id="PRU00520"/>
    </source>
</evidence>
<evidence type="ECO:0000256" key="1">
    <source>
        <dbReference type="ARBA" id="ARBA00004711"/>
    </source>
</evidence>
<keyword evidence="5" id="KW-0863">Zinc-finger</keyword>
<evidence type="ECO:0000256" key="3">
    <source>
        <dbReference type="ARBA" id="ARBA00022598"/>
    </source>
</evidence>
<dbReference type="GO" id="GO:0003725">
    <property type="term" value="F:double-stranded RNA binding"/>
    <property type="evidence" value="ECO:0007669"/>
    <property type="project" value="InterPro"/>
</dbReference>
<dbReference type="FunFam" id="3.30.420.40:FF:000124">
    <property type="entry name" value="Carbamoyltransferase HypF"/>
    <property type="match status" value="1"/>
</dbReference>
<feature type="active site" evidence="9">
    <location>
        <position position="22"/>
    </location>
</feature>
<keyword evidence="3" id="KW-0436">Ligase</keyword>
<dbReference type="Pfam" id="PF00708">
    <property type="entry name" value="Acylphosphatase"/>
    <property type="match status" value="1"/>
</dbReference>
<dbReference type="GO" id="GO:0016874">
    <property type="term" value="F:ligase activity"/>
    <property type="evidence" value="ECO:0007669"/>
    <property type="project" value="UniProtKB-UniRule"/>
</dbReference>
<feature type="domain" description="YrdC-like" evidence="11">
    <location>
        <begin position="204"/>
        <end position="389"/>
    </location>
</feature>
<dbReference type="GO" id="GO:0003998">
    <property type="term" value="F:acylphosphatase activity"/>
    <property type="evidence" value="ECO:0007669"/>
    <property type="project" value="UniProtKB-EC"/>
</dbReference>
<dbReference type="PIRSF" id="PIRSF006256">
    <property type="entry name" value="CMPcnvr_hdrg_mat"/>
    <property type="match status" value="1"/>
</dbReference>
<dbReference type="Pfam" id="PF17788">
    <property type="entry name" value="HypF_C"/>
    <property type="match status" value="1"/>
</dbReference>
<dbReference type="InterPro" id="IPR004421">
    <property type="entry name" value="Carbamoyltransferase_HypF"/>
</dbReference>
<dbReference type="Pfam" id="PF07503">
    <property type="entry name" value="zf-HYPF"/>
    <property type="match status" value="2"/>
</dbReference>
<comment type="caution">
    <text evidence="12">The sequence shown here is derived from an EMBL/GenBank/DDBJ whole genome shotgun (WGS) entry which is preliminary data.</text>
</comment>
<dbReference type="GO" id="GO:0051604">
    <property type="term" value="P:protein maturation"/>
    <property type="evidence" value="ECO:0007669"/>
    <property type="project" value="TreeGrafter"/>
</dbReference>
<dbReference type="Pfam" id="PF01300">
    <property type="entry name" value="Sua5_yciO_yrdC"/>
    <property type="match status" value="1"/>
</dbReference>
<reference evidence="12 13" key="1">
    <citation type="submission" date="2020-07" db="EMBL/GenBank/DDBJ databases">
        <title>Genomic Encyclopedia of Type Strains, Phase IV (KMG-IV): sequencing the most valuable type-strain genomes for metagenomic binning, comparative biology and taxonomic classification.</title>
        <authorList>
            <person name="Goeker M."/>
        </authorList>
    </citation>
    <scope>NUCLEOTIDE SEQUENCE [LARGE SCALE GENOMIC DNA]</scope>
    <source>
        <strain evidence="12 13">DSM 17721</strain>
    </source>
</reference>
<dbReference type="NCBIfam" id="TIGR00143">
    <property type="entry name" value="hypF"/>
    <property type="match status" value="1"/>
</dbReference>
<dbReference type="PANTHER" id="PTHR42959">
    <property type="entry name" value="CARBAMOYLTRANSFERASE"/>
    <property type="match status" value="1"/>
</dbReference>
<proteinExistence type="inferred from homology"/>
<dbReference type="InterPro" id="IPR006070">
    <property type="entry name" value="Sua5-like_dom"/>
</dbReference>
<protein>
    <recommendedName>
        <fullName evidence="8">Carbamoyltransferase</fullName>
        <ecNumber evidence="8">6.2.-.-</ecNumber>
    </recommendedName>
</protein>
<feature type="domain" description="Acylphosphatase-like" evidence="10">
    <location>
        <begin position="7"/>
        <end position="93"/>
    </location>
</feature>
<evidence type="ECO:0000313" key="13">
    <source>
        <dbReference type="Proteomes" id="UP000525298"/>
    </source>
</evidence>
<dbReference type="InterPro" id="IPR017945">
    <property type="entry name" value="DHBP_synth_RibB-like_a/b_dom"/>
</dbReference>
<dbReference type="InterPro" id="IPR036046">
    <property type="entry name" value="Acylphosphatase-like_dom_sf"/>
</dbReference>
<comment type="catalytic activity">
    <reaction evidence="9">
        <text>an acyl phosphate + H2O = a carboxylate + phosphate + H(+)</text>
        <dbReference type="Rhea" id="RHEA:14965"/>
        <dbReference type="ChEBI" id="CHEBI:15377"/>
        <dbReference type="ChEBI" id="CHEBI:15378"/>
        <dbReference type="ChEBI" id="CHEBI:29067"/>
        <dbReference type="ChEBI" id="CHEBI:43474"/>
        <dbReference type="ChEBI" id="CHEBI:59918"/>
        <dbReference type="EC" id="3.6.1.7"/>
    </reaction>
</comment>
<evidence type="ECO:0000256" key="4">
    <source>
        <dbReference type="ARBA" id="ARBA00022723"/>
    </source>
</evidence>
<evidence type="ECO:0000256" key="5">
    <source>
        <dbReference type="ARBA" id="ARBA00022771"/>
    </source>
</evidence>
<dbReference type="InterPro" id="IPR041440">
    <property type="entry name" value="HypF_C"/>
</dbReference>
<evidence type="ECO:0000313" key="12">
    <source>
        <dbReference type="EMBL" id="MBA2880169.1"/>
    </source>
</evidence>
<dbReference type="PROSITE" id="PS51160">
    <property type="entry name" value="ACYLPHOSPHATASE_3"/>
    <property type="match status" value="1"/>
</dbReference>
<keyword evidence="13" id="KW-1185">Reference proteome</keyword>
<accession>A0A7W0C6M4</accession>
<comment type="catalytic activity">
    <reaction evidence="7">
        <text>C-terminal L-cysteinyl-[HypE protein] + carbamoyl phosphate + ATP + H2O = C-terminal S-carboxamide-L-cysteinyl-[HypE protein] + AMP + phosphate + diphosphate + H(+)</text>
        <dbReference type="Rhea" id="RHEA:55636"/>
        <dbReference type="Rhea" id="RHEA-COMP:14247"/>
        <dbReference type="Rhea" id="RHEA-COMP:14392"/>
        <dbReference type="ChEBI" id="CHEBI:15377"/>
        <dbReference type="ChEBI" id="CHEBI:15378"/>
        <dbReference type="ChEBI" id="CHEBI:30616"/>
        <dbReference type="ChEBI" id="CHEBI:33019"/>
        <dbReference type="ChEBI" id="CHEBI:43474"/>
        <dbReference type="ChEBI" id="CHEBI:58228"/>
        <dbReference type="ChEBI" id="CHEBI:76913"/>
        <dbReference type="ChEBI" id="CHEBI:139126"/>
        <dbReference type="ChEBI" id="CHEBI:456215"/>
    </reaction>
</comment>
<dbReference type="SUPFAM" id="SSF54975">
    <property type="entry name" value="Acylphosphatase/BLUF domain-like"/>
    <property type="match status" value="1"/>
</dbReference>
<dbReference type="PROSITE" id="PS51163">
    <property type="entry name" value="YRDC"/>
    <property type="match status" value="1"/>
</dbReference>
<evidence type="ECO:0000256" key="2">
    <source>
        <dbReference type="ARBA" id="ARBA00008097"/>
    </source>
</evidence>
<dbReference type="GO" id="GO:0016743">
    <property type="term" value="F:carboxyl- or carbamoyltransferase activity"/>
    <property type="evidence" value="ECO:0007669"/>
    <property type="project" value="UniProtKB-UniRule"/>
</dbReference>
<dbReference type="SUPFAM" id="SSF55821">
    <property type="entry name" value="YrdC/RibB"/>
    <property type="match status" value="1"/>
</dbReference>
<dbReference type="UniPathway" id="UPA00335"/>
<dbReference type="InterPro" id="IPR011125">
    <property type="entry name" value="Znf_HypF"/>
</dbReference>
<dbReference type="Proteomes" id="UP000525298">
    <property type="component" value="Unassembled WGS sequence"/>
</dbReference>
<dbReference type="InterPro" id="IPR017968">
    <property type="entry name" value="Acylphosphatase_CS"/>
</dbReference>
<dbReference type="Gene3D" id="3.30.420.40">
    <property type="match status" value="1"/>
</dbReference>
<dbReference type="InterPro" id="IPR055128">
    <property type="entry name" value="HypF_C_2"/>
</dbReference>
<dbReference type="Gene3D" id="3.90.870.50">
    <property type="match status" value="1"/>
</dbReference>
<dbReference type="AlphaFoldDB" id="A0A7W0C6M4"/>